<evidence type="ECO:0000313" key="2">
    <source>
        <dbReference type="EMBL" id="MBC8177992.1"/>
    </source>
</evidence>
<organism evidence="2 3">
    <name type="scientific">Candidatus Desulfacyla euxinica</name>
    <dbReference type="NCBI Taxonomy" id="2841693"/>
    <lineage>
        <taxon>Bacteria</taxon>
        <taxon>Deltaproteobacteria</taxon>
        <taxon>Candidatus Desulfacyla</taxon>
    </lineage>
</organism>
<feature type="signal peptide" evidence="1">
    <location>
        <begin position="1"/>
        <end position="20"/>
    </location>
</feature>
<protein>
    <submittedName>
        <fullName evidence="2">Uncharacterized protein</fullName>
    </submittedName>
</protein>
<feature type="chain" id="PRO_5035305263" evidence="1">
    <location>
        <begin position="21"/>
        <end position="82"/>
    </location>
</feature>
<dbReference type="EMBL" id="JACNJD010000249">
    <property type="protein sequence ID" value="MBC8177992.1"/>
    <property type="molecule type" value="Genomic_DNA"/>
</dbReference>
<evidence type="ECO:0000313" key="3">
    <source>
        <dbReference type="Proteomes" id="UP000650524"/>
    </source>
</evidence>
<reference evidence="2 3" key="1">
    <citation type="submission" date="2020-08" db="EMBL/GenBank/DDBJ databases">
        <title>Bridging the membrane lipid divide: bacteria of the FCB group superphylum have the potential to synthesize archaeal ether lipids.</title>
        <authorList>
            <person name="Villanueva L."/>
            <person name="Von Meijenfeldt F.A.B."/>
            <person name="Westbye A.B."/>
            <person name="Yadav S."/>
            <person name="Hopmans E.C."/>
            <person name="Dutilh B.E."/>
            <person name="Sinninghe Damste J.S."/>
        </authorList>
    </citation>
    <scope>NUCLEOTIDE SEQUENCE [LARGE SCALE GENOMIC DNA]</scope>
    <source>
        <strain evidence="2">NIOZ-UU27</strain>
    </source>
</reference>
<name>A0A8J6MZE9_9DELT</name>
<keyword evidence="1" id="KW-0732">Signal</keyword>
<dbReference type="Proteomes" id="UP000650524">
    <property type="component" value="Unassembled WGS sequence"/>
</dbReference>
<dbReference type="AlphaFoldDB" id="A0A8J6MZE9"/>
<accession>A0A8J6MZE9</accession>
<gene>
    <name evidence="2" type="ORF">H8E19_11360</name>
</gene>
<comment type="caution">
    <text evidence="2">The sequence shown here is derived from an EMBL/GenBank/DDBJ whole genome shotgun (WGS) entry which is preliminary data.</text>
</comment>
<evidence type="ECO:0000256" key="1">
    <source>
        <dbReference type="SAM" id="SignalP"/>
    </source>
</evidence>
<proteinExistence type="predicted"/>
<sequence>MKKVIIAVCTICLFATCSFAGDFIFSPVIEKPAPGEMDTYIVTSDDGPTKVLHVISYDFLDDDTYAIIDNKGKTTIIMKMDD</sequence>